<dbReference type="Pfam" id="PF22667">
    <property type="entry name" value="Lon_lid"/>
    <property type="match status" value="1"/>
</dbReference>
<keyword evidence="20" id="KW-1185">Reference proteome</keyword>
<dbReference type="InterPro" id="IPR027417">
    <property type="entry name" value="P-loop_NTPase"/>
</dbReference>
<keyword evidence="6 10" id="KW-0720">Serine protease</keyword>
<evidence type="ECO:0000256" key="13">
    <source>
        <dbReference type="PIRSR" id="PIRSR001174-2"/>
    </source>
</evidence>
<dbReference type="PROSITE" id="PS51787">
    <property type="entry name" value="LON_N"/>
    <property type="match status" value="1"/>
</dbReference>
<evidence type="ECO:0000256" key="6">
    <source>
        <dbReference type="ARBA" id="ARBA00022825"/>
    </source>
</evidence>
<dbReference type="Pfam" id="PF02190">
    <property type="entry name" value="LON_substr_bdg"/>
    <property type="match status" value="1"/>
</dbReference>
<dbReference type="InterPro" id="IPR008269">
    <property type="entry name" value="Lon_proteolytic"/>
</dbReference>
<dbReference type="Gene3D" id="1.20.5.5270">
    <property type="match status" value="1"/>
</dbReference>
<name>A0AAX4HR02_9BACT</name>
<dbReference type="InterPro" id="IPR027543">
    <property type="entry name" value="Lon_bac"/>
</dbReference>
<reference evidence="19 20" key="1">
    <citation type="submission" date="2023-11" db="EMBL/GenBank/DDBJ databases">
        <title>Peredibacter starrii A3.12.</title>
        <authorList>
            <person name="Mitchell R.J."/>
        </authorList>
    </citation>
    <scope>NUCLEOTIDE SEQUENCE [LARGE SCALE GENOMIC DNA]</scope>
    <source>
        <strain evidence="19 20">A3.12</strain>
    </source>
</reference>
<dbReference type="KEGG" id="psti:SOO65_02465"/>
<dbReference type="Gene3D" id="2.30.130.40">
    <property type="entry name" value="LON domain-like"/>
    <property type="match status" value="1"/>
</dbReference>
<accession>A0AAX4HR02</accession>
<dbReference type="PROSITE" id="PS51786">
    <property type="entry name" value="LON_PROTEOLYTIC"/>
    <property type="match status" value="1"/>
</dbReference>
<feature type="binding site" evidence="10 13">
    <location>
        <begin position="366"/>
        <end position="373"/>
    </location>
    <ligand>
        <name>ATP</name>
        <dbReference type="ChEBI" id="CHEBI:30616"/>
    </ligand>
</feature>
<dbReference type="InterPro" id="IPR054594">
    <property type="entry name" value="Lon_lid"/>
</dbReference>
<comment type="function">
    <text evidence="10">ATP-dependent serine protease that mediates the selective degradation of mutant and abnormal proteins as well as certain short-lived regulatory proteins. Required for cellular homeostasis and for survival from DNA damage and developmental changes induced by stress. Degrades polypeptides processively to yield small peptide fragments that are 5 to 10 amino acids long. Binds to DNA in a double-stranded, site-specific manner.</text>
</comment>
<evidence type="ECO:0000256" key="14">
    <source>
        <dbReference type="PROSITE-ProRule" id="PRU01122"/>
    </source>
</evidence>
<evidence type="ECO:0000256" key="9">
    <source>
        <dbReference type="ARBA" id="ARBA00050665"/>
    </source>
</evidence>
<dbReference type="Pfam" id="PF00004">
    <property type="entry name" value="AAA"/>
    <property type="match status" value="1"/>
</dbReference>
<evidence type="ECO:0000259" key="17">
    <source>
        <dbReference type="PROSITE" id="PS51786"/>
    </source>
</evidence>
<evidence type="ECO:0000256" key="16">
    <source>
        <dbReference type="SAM" id="Coils"/>
    </source>
</evidence>
<evidence type="ECO:0000256" key="10">
    <source>
        <dbReference type="HAMAP-Rule" id="MF_01973"/>
    </source>
</evidence>
<dbReference type="GO" id="GO:0004252">
    <property type="term" value="F:serine-type endopeptidase activity"/>
    <property type="evidence" value="ECO:0007669"/>
    <property type="project" value="UniProtKB-UniRule"/>
</dbReference>
<feature type="active site" evidence="10 12">
    <location>
        <position position="731"/>
    </location>
</feature>
<dbReference type="HAMAP" id="MF_01973">
    <property type="entry name" value="lon_bact"/>
    <property type="match status" value="1"/>
</dbReference>
<keyword evidence="3 10" id="KW-0645">Protease</keyword>
<dbReference type="Proteomes" id="UP001324634">
    <property type="component" value="Chromosome"/>
</dbReference>
<dbReference type="InterPro" id="IPR014721">
    <property type="entry name" value="Ribsml_uS5_D2-typ_fold_subgr"/>
</dbReference>
<keyword evidence="2 10" id="KW-0963">Cytoplasm</keyword>
<feature type="domain" description="Lon proteolytic" evidence="17">
    <location>
        <begin position="602"/>
        <end position="782"/>
    </location>
</feature>
<sequence>MVTNYEGEAIEFKETLPLLPVRDLVVYPFMILPLFVGRETSIKAVEESLNNTDRLILLSSQKDITAETPSPSEIYEMGTVAMIMRMRKLPDGRIKILIQGLAKARIKEFVGTEPFYQVKVEKVETQQVTAAPATIEALARTVKENLEKVISLGKVLSPDILMVLEDIQDPGRLADLVASNLNLKVSEAQKVLEILDPVERLGHINQVLVNELDVLVQQAKLKANNKDDLAKNQKEFFLREQIKAMKQELNDENGDKNDEFAEIREKLTAKALPADAEKEALKQLGRLERMHPDSSEASILRSYLEWVCDIPWSEESKEVTDLQYAKDVLDEDHFDLEKVKERILEYLAVRSLKGAKAKGPILCFSGPPGVGKTSLGKSIAKATGREFVRIALGGVKDESEIRGHRRTYVGAMPGRFIQAMKQCKTTNPIILLDEIDKLGSDFKGDPSSALLEVLDPEQNFTFRDNYLNMNYDLSKIMFIATANMLDQIPGPLRDRMEVINLAGYSQEEKVQISKKYLIPKQMDEHGITDEHIEFHDEGVEFVISGYTREAGLRNLERQVGALCRKVAKKIASGHGDKTHILSATVEELLGPAIYSHEDSNEYDEVGVATGLAWTAGGGEILHIEATKMKGRGITLTGQLGDVMKESAHAAMGFIRSHAAELGIEDKFFEENEIHIHLPAGAIPKDGPSAGITLATVITSLITNTYISKDIAMTGEITLTGKVLPVGGIKEKALAAMRAGIETVIIPWKNQKDVLEIPAAYRKKLNFIPVKNIQEVLEIALVDWNRQLDLDQTKRKDEKTTKPRTKNDQVAA</sequence>
<evidence type="ECO:0000256" key="8">
    <source>
        <dbReference type="ARBA" id="ARBA00023016"/>
    </source>
</evidence>
<dbReference type="InterPro" id="IPR020568">
    <property type="entry name" value="Ribosomal_Su5_D2-typ_SF"/>
</dbReference>
<feature type="coiled-coil region" evidence="16">
    <location>
        <begin position="239"/>
        <end position="266"/>
    </location>
</feature>
<dbReference type="AlphaFoldDB" id="A0AAX4HR02"/>
<evidence type="ECO:0000256" key="7">
    <source>
        <dbReference type="ARBA" id="ARBA00022840"/>
    </source>
</evidence>
<evidence type="ECO:0000256" key="3">
    <source>
        <dbReference type="ARBA" id="ARBA00022670"/>
    </source>
</evidence>
<dbReference type="SUPFAM" id="SSF52540">
    <property type="entry name" value="P-loop containing nucleoside triphosphate hydrolases"/>
    <property type="match status" value="1"/>
</dbReference>
<dbReference type="PIRSF" id="PIRSF001174">
    <property type="entry name" value="Lon_proteas"/>
    <property type="match status" value="1"/>
</dbReference>
<dbReference type="InterPro" id="IPR027065">
    <property type="entry name" value="Lon_Prtase"/>
</dbReference>
<dbReference type="PRINTS" id="PR00830">
    <property type="entry name" value="ENDOLAPTASE"/>
</dbReference>
<comment type="induction">
    <text evidence="10">By heat shock.</text>
</comment>
<dbReference type="SUPFAM" id="SSF54211">
    <property type="entry name" value="Ribosomal protein S5 domain 2-like"/>
    <property type="match status" value="1"/>
</dbReference>
<dbReference type="Gene3D" id="1.20.58.1480">
    <property type="match status" value="1"/>
</dbReference>
<comment type="similarity">
    <text evidence="10 11 14 15">Belongs to the peptidase S16 family.</text>
</comment>
<dbReference type="InterPro" id="IPR003111">
    <property type="entry name" value="Lon_prtase_N"/>
</dbReference>
<comment type="catalytic activity">
    <reaction evidence="9 10 11 14">
        <text>Hydrolysis of proteins in presence of ATP.</text>
        <dbReference type="EC" id="3.4.21.53"/>
    </reaction>
</comment>
<dbReference type="InterPro" id="IPR008268">
    <property type="entry name" value="Peptidase_S16_AS"/>
</dbReference>
<dbReference type="Pfam" id="PF05362">
    <property type="entry name" value="Lon_C"/>
    <property type="match status" value="1"/>
</dbReference>
<dbReference type="GO" id="GO:0043565">
    <property type="term" value="F:sequence-specific DNA binding"/>
    <property type="evidence" value="ECO:0007669"/>
    <property type="project" value="UniProtKB-UniRule"/>
</dbReference>
<keyword evidence="16" id="KW-0175">Coiled coil</keyword>
<feature type="active site" evidence="10 12">
    <location>
        <position position="688"/>
    </location>
</feature>
<dbReference type="RefSeq" id="WP_321396404.1">
    <property type="nucleotide sequence ID" value="NZ_CP139487.1"/>
</dbReference>
<protein>
    <recommendedName>
        <fullName evidence="10 11">Lon protease</fullName>
        <ecNumber evidence="10 11">3.4.21.53</ecNumber>
    </recommendedName>
    <alternativeName>
        <fullName evidence="10">ATP-dependent protease La</fullName>
    </alternativeName>
</protein>
<evidence type="ECO:0000256" key="12">
    <source>
        <dbReference type="PIRSR" id="PIRSR001174-1"/>
    </source>
</evidence>
<feature type="domain" description="Lon N-terminal" evidence="18">
    <location>
        <begin position="16"/>
        <end position="212"/>
    </location>
</feature>
<proteinExistence type="evidence at transcript level"/>
<dbReference type="Gene3D" id="3.30.230.10">
    <property type="match status" value="1"/>
</dbReference>
<dbReference type="InterPro" id="IPR003593">
    <property type="entry name" value="AAA+_ATPase"/>
</dbReference>
<dbReference type="GO" id="GO:0006515">
    <property type="term" value="P:protein quality control for misfolded or incompletely synthesized proteins"/>
    <property type="evidence" value="ECO:0007669"/>
    <property type="project" value="UniProtKB-UniRule"/>
</dbReference>
<comment type="subcellular location">
    <subcellularLocation>
        <location evidence="1 10 11">Cytoplasm</location>
    </subcellularLocation>
</comment>
<dbReference type="EC" id="3.4.21.53" evidence="10 11"/>
<evidence type="ECO:0000259" key="18">
    <source>
        <dbReference type="PROSITE" id="PS51787"/>
    </source>
</evidence>
<organism evidence="19 20">
    <name type="scientific">Peredibacter starrii</name>
    <dbReference type="NCBI Taxonomy" id="28202"/>
    <lineage>
        <taxon>Bacteria</taxon>
        <taxon>Pseudomonadati</taxon>
        <taxon>Bdellovibrionota</taxon>
        <taxon>Bacteriovoracia</taxon>
        <taxon>Bacteriovoracales</taxon>
        <taxon>Bacteriovoracaceae</taxon>
        <taxon>Peredibacter</taxon>
    </lineage>
</organism>
<dbReference type="GO" id="GO:0004176">
    <property type="term" value="F:ATP-dependent peptidase activity"/>
    <property type="evidence" value="ECO:0007669"/>
    <property type="project" value="UniProtKB-UniRule"/>
</dbReference>
<evidence type="ECO:0000256" key="15">
    <source>
        <dbReference type="RuleBase" id="RU000591"/>
    </source>
</evidence>
<evidence type="ECO:0000256" key="1">
    <source>
        <dbReference type="ARBA" id="ARBA00004496"/>
    </source>
</evidence>
<dbReference type="SMART" id="SM00464">
    <property type="entry name" value="LON"/>
    <property type="match status" value="1"/>
</dbReference>
<evidence type="ECO:0000256" key="5">
    <source>
        <dbReference type="ARBA" id="ARBA00022801"/>
    </source>
</evidence>
<dbReference type="SUPFAM" id="SSF88697">
    <property type="entry name" value="PUA domain-like"/>
    <property type="match status" value="1"/>
</dbReference>
<dbReference type="Gene3D" id="3.40.50.300">
    <property type="entry name" value="P-loop containing nucleotide triphosphate hydrolases"/>
    <property type="match status" value="1"/>
</dbReference>
<dbReference type="SMART" id="SM00382">
    <property type="entry name" value="AAA"/>
    <property type="match status" value="1"/>
</dbReference>
<dbReference type="GO" id="GO:0034605">
    <property type="term" value="P:cellular response to heat"/>
    <property type="evidence" value="ECO:0007669"/>
    <property type="project" value="UniProtKB-UniRule"/>
</dbReference>
<evidence type="ECO:0000256" key="2">
    <source>
        <dbReference type="ARBA" id="ARBA00022490"/>
    </source>
</evidence>
<evidence type="ECO:0000313" key="19">
    <source>
        <dbReference type="EMBL" id="WPU65603.1"/>
    </source>
</evidence>
<evidence type="ECO:0000313" key="20">
    <source>
        <dbReference type="Proteomes" id="UP001324634"/>
    </source>
</evidence>
<dbReference type="EMBL" id="CP139487">
    <property type="protein sequence ID" value="WPU65603.1"/>
    <property type="molecule type" value="Genomic_DNA"/>
</dbReference>
<dbReference type="InterPro" id="IPR004815">
    <property type="entry name" value="Lon_bac/euk-typ"/>
</dbReference>
<keyword evidence="4 10" id="KW-0547">Nucleotide-binding</keyword>
<dbReference type="InterPro" id="IPR046336">
    <property type="entry name" value="Lon_prtase_N_sf"/>
</dbReference>
<comment type="subunit">
    <text evidence="10 11">Homohexamer. Organized in a ring with a central cavity.</text>
</comment>
<dbReference type="NCBIfam" id="TIGR00763">
    <property type="entry name" value="lon"/>
    <property type="match status" value="1"/>
</dbReference>
<dbReference type="InterPro" id="IPR003959">
    <property type="entry name" value="ATPase_AAA_core"/>
</dbReference>
<dbReference type="CDD" id="cd19500">
    <property type="entry name" value="RecA-like_Lon"/>
    <property type="match status" value="1"/>
</dbReference>
<dbReference type="GO" id="GO:0016887">
    <property type="term" value="F:ATP hydrolysis activity"/>
    <property type="evidence" value="ECO:0007669"/>
    <property type="project" value="UniProtKB-UniRule"/>
</dbReference>
<evidence type="ECO:0000256" key="4">
    <source>
        <dbReference type="ARBA" id="ARBA00022741"/>
    </source>
</evidence>
<dbReference type="Gene3D" id="1.10.8.60">
    <property type="match status" value="1"/>
</dbReference>
<dbReference type="GO" id="GO:0005524">
    <property type="term" value="F:ATP binding"/>
    <property type="evidence" value="ECO:0007669"/>
    <property type="project" value="UniProtKB-UniRule"/>
</dbReference>
<dbReference type="FunFam" id="3.40.50.300:FF:000021">
    <property type="entry name" value="Lon protease homolog"/>
    <property type="match status" value="1"/>
</dbReference>
<gene>
    <name evidence="10 19" type="primary">lon</name>
    <name evidence="19" type="ORF">SOO65_02465</name>
</gene>
<keyword evidence="5 10" id="KW-0378">Hydrolase</keyword>
<keyword evidence="7 10" id="KW-0067">ATP-binding</keyword>
<dbReference type="GO" id="GO:0005737">
    <property type="term" value="C:cytoplasm"/>
    <property type="evidence" value="ECO:0007669"/>
    <property type="project" value="UniProtKB-SubCell"/>
</dbReference>
<keyword evidence="8 10" id="KW-0346">Stress response</keyword>
<dbReference type="PANTHER" id="PTHR10046">
    <property type="entry name" value="ATP DEPENDENT LON PROTEASE FAMILY MEMBER"/>
    <property type="match status" value="1"/>
</dbReference>
<dbReference type="PROSITE" id="PS01046">
    <property type="entry name" value="LON_SER"/>
    <property type="match status" value="1"/>
</dbReference>
<dbReference type="InterPro" id="IPR015947">
    <property type="entry name" value="PUA-like_sf"/>
</dbReference>
<evidence type="ECO:0000256" key="11">
    <source>
        <dbReference type="PIRNR" id="PIRNR001174"/>
    </source>
</evidence>